<evidence type="ECO:0000256" key="3">
    <source>
        <dbReference type="ARBA" id="ARBA00022989"/>
    </source>
</evidence>
<evidence type="ECO:0000313" key="6">
    <source>
        <dbReference type="EMBL" id="CAD7093923.1"/>
    </source>
</evidence>
<dbReference type="InParanoid" id="A0A7R8V6T6"/>
<feature type="transmembrane region" description="Helical" evidence="5">
    <location>
        <begin position="57"/>
        <end position="75"/>
    </location>
</feature>
<feature type="transmembrane region" description="Helical" evidence="5">
    <location>
        <begin position="110"/>
        <end position="127"/>
    </location>
</feature>
<proteinExistence type="inferred from homology"/>
<dbReference type="AlphaFoldDB" id="A0A7R8V6T6"/>
<dbReference type="EMBL" id="LR899015">
    <property type="protein sequence ID" value="CAD7093923.1"/>
    <property type="molecule type" value="Genomic_DNA"/>
</dbReference>
<name>A0A7R8V6T6_HERIL</name>
<evidence type="ECO:0000256" key="1">
    <source>
        <dbReference type="ARBA" id="ARBA00004141"/>
    </source>
</evidence>
<dbReference type="InterPro" id="IPR004895">
    <property type="entry name" value="Prenylated_rab_accept_PRA1"/>
</dbReference>
<dbReference type="OMA" id="QIPNFKD"/>
<protein>
    <recommendedName>
        <fullName evidence="5">PRA1 family protein</fullName>
    </recommendedName>
</protein>
<organism evidence="6 7">
    <name type="scientific">Hermetia illucens</name>
    <name type="common">Black soldier fly</name>
    <dbReference type="NCBI Taxonomy" id="343691"/>
    <lineage>
        <taxon>Eukaryota</taxon>
        <taxon>Metazoa</taxon>
        <taxon>Ecdysozoa</taxon>
        <taxon>Arthropoda</taxon>
        <taxon>Hexapoda</taxon>
        <taxon>Insecta</taxon>
        <taxon>Pterygota</taxon>
        <taxon>Neoptera</taxon>
        <taxon>Endopterygota</taxon>
        <taxon>Diptera</taxon>
        <taxon>Brachycera</taxon>
        <taxon>Stratiomyomorpha</taxon>
        <taxon>Stratiomyidae</taxon>
        <taxon>Hermetiinae</taxon>
        <taxon>Hermetia</taxon>
    </lineage>
</organism>
<feature type="transmembrane region" description="Helical" evidence="5">
    <location>
        <begin position="81"/>
        <end position="98"/>
    </location>
</feature>
<evidence type="ECO:0000256" key="2">
    <source>
        <dbReference type="ARBA" id="ARBA00022692"/>
    </source>
</evidence>
<keyword evidence="3 5" id="KW-1133">Transmembrane helix</keyword>
<accession>A0A7R8V6T6</accession>
<comment type="subcellular location">
    <subcellularLocation>
        <location evidence="1 5">Membrane</location>
        <topology evidence="1 5">Multi-pass membrane protein</topology>
    </subcellularLocation>
</comment>
<dbReference type="Proteomes" id="UP000594454">
    <property type="component" value="Chromosome 7"/>
</dbReference>
<dbReference type="OrthoDB" id="18213at2759"/>
<keyword evidence="7" id="KW-1185">Reference proteome</keyword>
<keyword evidence="4 5" id="KW-0472">Membrane</keyword>
<dbReference type="PANTHER" id="PTHR12859">
    <property type="entry name" value="PRA1 PROTEIN"/>
    <property type="match status" value="1"/>
</dbReference>
<dbReference type="FunCoup" id="A0A7R8V6T6">
    <property type="interactions" value="784"/>
</dbReference>
<evidence type="ECO:0000256" key="5">
    <source>
        <dbReference type="RuleBase" id="RU363107"/>
    </source>
</evidence>
<evidence type="ECO:0000256" key="4">
    <source>
        <dbReference type="ARBA" id="ARBA00023136"/>
    </source>
</evidence>
<dbReference type="GO" id="GO:0016020">
    <property type="term" value="C:membrane"/>
    <property type="evidence" value="ECO:0007669"/>
    <property type="project" value="UniProtKB-SubCell"/>
</dbReference>
<evidence type="ECO:0000313" key="7">
    <source>
        <dbReference type="Proteomes" id="UP000594454"/>
    </source>
</evidence>
<reference evidence="6 7" key="1">
    <citation type="submission" date="2020-11" db="EMBL/GenBank/DDBJ databases">
        <authorList>
            <person name="Wallbank WR R."/>
            <person name="Pardo Diaz C."/>
            <person name="Kozak K."/>
            <person name="Martin S."/>
            <person name="Jiggins C."/>
            <person name="Moest M."/>
            <person name="Warren A I."/>
            <person name="Generalovic N T."/>
            <person name="Byers J.R.P. K."/>
            <person name="Montejo-Kovacevich G."/>
            <person name="Yen C E."/>
        </authorList>
    </citation>
    <scope>NUCLEOTIDE SEQUENCE [LARGE SCALE GENOMIC DNA]</scope>
</reference>
<keyword evidence="2 5" id="KW-0812">Transmembrane</keyword>
<sequence>MTSSASSSSSFNPAAANPNLQLPPLRSLDDFLLGSARFQLPNLRDLEKWGNRVVKNLLYYQTNYLLCFIAVYVLMALLYPAKIFCGILVKALLIVVLVKFFPERSTYNRWYYLGGSLFVGYVLLLWYDALLLSAFTLLLPFAVTFVHSSLRLRNIRNKGFNVLETFTPSTPMGMFLDAMNITVENILN</sequence>
<feature type="transmembrane region" description="Helical" evidence="5">
    <location>
        <begin position="133"/>
        <end position="150"/>
    </location>
</feature>
<dbReference type="Pfam" id="PF03208">
    <property type="entry name" value="PRA1"/>
    <property type="match status" value="1"/>
</dbReference>
<comment type="similarity">
    <text evidence="5">Belongs to the PRA1 family.</text>
</comment>
<dbReference type="PANTHER" id="PTHR12859:SF0">
    <property type="entry name" value="PRA1 FAMILY PROTEIN"/>
    <property type="match status" value="1"/>
</dbReference>
<gene>
    <name evidence="6" type="ORF">HERILL_LOCUS16178</name>
</gene>